<evidence type="ECO:0000259" key="1">
    <source>
        <dbReference type="Pfam" id="PF08241"/>
    </source>
</evidence>
<dbReference type="AlphaFoldDB" id="A0A160M7F3"/>
<dbReference type="InterPro" id="IPR052939">
    <property type="entry name" value="23S_rRNA_MeTrnsfrase_RlmA"/>
</dbReference>
<dbReference type="InterPro" id="IPR013216">
    <property type="entry name" value="Methyltransf_11"/>
</dbReference>
<dbReference type="GO" id="GO:0008757">
    <property type="term" value="F:S-adenosylmethionine-dependent methyltransferase activity"/>
    <property type="evidence" value="ECO:0007669"/>
    <property type="project" value="InterPro"/>
</dbReference>
<dbReference type="eggNOG" id="COG2226">
    <property type="taxonomic scope" value="Bacteria"/>
</dbReference>
<organism evidence="2 3">
    <name type="scientific">Cytobacillus oceanisediminis 2691</name>
    <dbReference type="NCBI Taxonomy" id="1196031"/>
    <lineage>
        <taxon>Bacteria</taxon>
        <taxon>Bacillati</taxon>
        <taxon>Bacillota</taxon>
        <taxon>Bacilli</taxon>
        <taxon>Bacillales</taxon>
        <taxon>Bacillaceae</taxon>
        <taxon>Cytobacillus</taxon>
    </lineage>
</organism>
<accession>A0A160M7F3</accession>
<reference evidence="2 3" key="1">
    <citation type="submission" date="2016-04" db="EMBL/GenBank/DDBJ databases">
        <title>Complete genome sequence of Bacillus oceanisediminis strain 2691.</title>
        <authorList>
            <person name="Jeong H."/>
            <person name="Kim H.J."/>
            <person name="Lee D.-W."/>
        </authorList>
    </citation>
    <scope>NUCLEOTIDE SEQUENCE [LARGE SCALE GENOMIC DNA]</scope>
    <source>
        <strain evidence="2 3">2691</strain>
    </source>
</reference>
<dbReference type="CDD" id="cd02440">
    <property type="entry name" value="AdoMet_MTases"/>
    <property type="match status" value="1"/>
</dbReference>
<evidence type="ECO:0000313" key="2">
    <source>
        <dbReference type="EMBL" id="AND38194.1"/>
    </source>
</evidence>
<dbReference type="RefSeq" id="WP_019379578.1">
    <property type="nucleotide sequence ID" value="NZ_CP015506.1"/>
</dbReference>
<dbReference type="SUPFAM" id="SSF53335">
    <property type="entry name" value="S-adenosyl-L-methionine-dependent methyltransferases"/>
    <property type="match status" value="1"/>
</dbReference>
<sequence length="253" mass="28786">MIKDSQFSSFLKDVNKEFLGWDFSLITGTGRMSSGLLSWSYGSMARSLIQDAESVLDMGTGGGEFLSMLRPFPGFVFATEGYRPNIALARKKLEPLGVTVVPIEEDKDLPFADDQFSLILNQHESYSPNEVRRIIQENGIFLTQQVGGLDCIAVNKSLGAAVNHEFENWNLARAVQQLEENQFEVLYGNEEFPIQRFYDIGALVYYLKAIPWQVPGFSIEKYEESLYEIHKTILYKGFIDVKQHRFVMKARAI</sequence>
<evidence type="ECO:0000313" key="3">
    <source>
        <dbReference type="Proteomes" id="UP000077856"/>
    </source>
</evidence>
<dbReference type="GO" id="GO:0032259">
    <property type="term" value="P:methylation"/>
    <property type="evidence" value="ECO:0007669"/>
    <property type="project" value="UniProtKB-KW"/>
</dbReference>
<feature type="domain" description="Methyltransferase type 11" evidence="1">
    <location>
        <begin position="56"/>
        <end position="136"/>
    </location>
</feature>
<dbReference type="PANTHER" id="PTHR43460:SF1">
    <property type="entry name" value="METHYLTRANSFERASE TYPE 11 DOMAIN-CONTAINING PROTEIN"/>
    <property type="match status" value="1"/>
</dbReference>
<dbReference type="KEGG" id="bon:A361_03335"/>
<dbReference type="InterPro" id="IPR029063">
    <property type="entry name" value="SAM-dependent_MTases_sf"/>
</dbReference>
<keyword evidence="2" id="KW-0489">Methyltransferase</keyword>
<dbReference type="Pfam" id="PF08241">
    <property type="entry name" value="Methyltransf_11"/>
    <property type="match status" value="1"/>
</dbReference>
<name>A0A160M7F3_9BACI</name>
<keyword evidence="2" id="KW-0808">Transferase</keyword>
<protein>
    <submittedName>
        <fullName evidence="2">SAM-dependent methyltransferase</fullName>
    </submittedName>
</protein>
<dbReference type="Proteomes" id="UP000077856">
    <property type="component" value="Chromosome"/>
</dbReference>
<gene>
    <name evidence="2" type="ORF">A361_03335</name>
</gene>
<dbReference type="Gene3D" id="3.40.50.150">
    <property type="entry name" value="Vaccinia Virus protein VP39"/>
    <property type="match status" value="1"/>
</dbReference>
<dbReference type="PANTHER" id="PTHR43460">
    <property type="entry name" value="METHYLTRANSFERASE"/>
    <property type="match status" value="1"/>
</dbReference>
<dbReference type="EMBL" id="CP015506">
    <property type="protein sequence ID" value="AND38194.1"/>
    <property type="molecule type" value="Genomic_DNA"/>
</dbReference>
<dbReference type="STRING" id="1196031.A361_03335"/>
<proteinExistence type="predicted"/>